<keyword evidence="11" id="KW-0756">Sterol biosynthesis</keyword>
<dbReference type="GO" id="GO:0016906">
    <property type="term" value="F:sterol 3-beta-glucosyltransferase activity"/>
    <property type="evidence" value="ECO:0007669"/>
    <property type="project" value="UniProtKB-EC"/>
</dbReference>
<dbReference type="SUPFAM" id="SSF50729">
    <property type="entry name" value="PH domain-like"/>
    <property type="match status" value="1"/>
</dbReference>
<comment type="catalytic activity">
    <reaction evidence="18">
        <text>a sterol + UDP-alpha-D-glucose = a sterol 3-beta-D-glucoside + UDP + H(+)</text>
        <dbReference type="Rhea" id="RHEA:22724"/>
        <dbReference type="ChEBI" id="CHEBI:15378"/>
        <dbReference type="ChEBI" id="CHEBI:15889"/>
        <dbReference type="ChEBI" id="CHEBI:37424"/>
        <dbReference type="ChEBI" id="CHEBI:58223"/>
        <dbReference type="ChEBI" id="CHEBI:58885"/>
        <dbReference type="EC" id="2.4.1.173"/>
    </reaction>
    <physiologicalReaction direction="left-to-right" evidence="18">
        <dbReference type="Rhea" id="RHEA:22725"/>
    </physiologicalReaction>
</comment>
<keyword evidence="8" id="KW-0328">Glycosyltransferase</keyword>
<keyword evidence="22" id="KW-1185">Reference proteome</keyword>
<feature type="domain" description="PH" evidence="20">
    <location>
        <begin position="202"/>
        <end position="298"/>
    </location>
</feature>
<evidence type="ECO:0000256" key="12">
    <source>
        <dbReference type="ARBA" id="ARBA00023098"/>
    </source>
</evidence>
<dbReference type="InterPro" id="IPR011993">
    <property type="entry name" value="PH-like_dom_sf"/>
</dbReference>
<dbReference type="EMBL" id="HE978316">
    <property type="protein sequence ID" value="CCK69183.1"/>
    <property type="molecule type" value="Genomic_DNA"/>
</dbReference>
<dbReference type="AlphaFoldDB" id="J7RI12"/>
<keyword evidence="13" id="KW-0472">Membrane</keyword>
<evidence type="ECO:0000256" key="14">
    <source>
        <dbReference type="ARBA" id="ARBA00023166"/>
    </source>
</evidence>
<feature type="compositionally biased region" description="Basic and acidic residues" evidence="19">
    <location>
        <begin position="115"/>
        <end position="129"/>
    </location>
</feature>
<keyword evidence="9" id="KW-0808">Transferase</keyword>
<proteinExistence type="inferred from homology"/>
<dbReference type="InterPro" id="IPR004182">
    <property type="entry name" value="GRAM"/>
</dbReference>
<dbReference type="OrthoDB" id="10261837at2759"/>
<dbReference type="STRING" id="1071383.J7RI12"/>
<sequence>MEKRIVGKLKGLQDITARIGGEVVSAPLKAADATVGASVRTSVSAVRGNTKDVVNLTKSGVLEGSARGEQTDMAKSKYMMKNIAGLLTTASVYAGMDESQDSASEVSSVSMGNPEDSRRLPGPPLEKRKPTLFELSVTPTGDTPSHTEQFALSGTVQLSEGEKCVYQSTAWLLKEVLVQGRLFVTTAQLIFYATLAKTSTSTVSMTGNLGMKSRLKGSTRYWCILRGPIFSMYSSSTDVYFPNMTVDLRNVEKIELGSKLDSGYVFKIIMRDKRTFKFVADSEYSAKNWFNELRRQHFTSNNLTTSDAESRSITLKVPLANILKLDDDKLINQFVALNLRALESNESFAVDDIVFMFFDNSGPRARQAILNQLKQLEEDGIELAYNKHIDEDYDKPATTPLLHSPPSDLSTQSLPQKRTGAKSKRKLSLTRLRSKSGSWFHKIGDSERPFQFPSKIEESIVIESHRFIGESPEIKNSLVSPISVNDTIDSLQEALILTEETDENTSKKRDKLTNKFKKVGEMWAAKPNHYANKSVKFPSKTGVCLIDGNELTRATESFQNHFELSEDQRLISTYYVYLNRNVPTYGKLYIGKDTLCFKSSIPGINTKMILPICDIERCYKEIGLRLGYFLLVLVIRNNNELTFEFSTKLCRDDAEQILSQLINLVSQRNLHGSPTLNSNGADNNQQMLTNNFIESNAESAKLKFFEDKFVGKGLNIPLLIDANSQYKVQIKPVKSYNIAALTIGSRGDVQPYIALGKGLIKEGHKFTIITHGEFQEFVEGHGISFIQIAGNPAELMALMVEHESMNIGLLKDASSKFSGWISSLLKSSWDACKDSNFDILIESPSAMAGIHIAEALQIAYFRAFTMPWTRTRAYPHAFIVPDQTRGGSYNYLTHMLFENVFWKGISGQINEWRVHSLGLEKTSLELMQQNKVPFLYNVSPTIFPPSVDFNEWVKVTGYWFLDENDTYVPPKPLTDFLIKARTLGKKVVYIGFGSIVVSDAKEMTKALVEAVVKADVYCILNKGWSERLNDKSAKDVEVELPDSIYNGGNIPHDWLFPQVDAAVHHGGSGTTGATLRAGLPTVIKPFFGDQFFYANRISDIGVGISLRKLNAETLFNALKEVTTNTKLREKAQIIGTQINKEDGVMTAINCIYSELEYARSLIVAKQSKETKLVTHATGTFKKTAETGTKSVAGAIQTLLPDGSHTDESWIVI</sequence>
<dbReference type="InterPro" id="IPR002213">
    <property type="entry name" value="UDP_glucos_trans"/>
</dbReference>
<dbReference type="GO" id="GO:0016020">
    <property type="term" value="C:membrane"/>
    <property type="evidence" value="ECO:0007669"/>
    <property type="project" value="UniProtKB-SubCell"/>
</dbReference>
<keyword evidence="14" id="KW-1207">Sterol metabolism</keyword>
<dbReference type="CDD" id="cd03784">
    <property type="entry name" value="GT1_Gtf-like"/>
    <property type="match status" value="1"/>
</dbReference>
<keyword evidence="7" id="KW-0444">Lipid biosynthesis</keyword>
<evidence type="ECO:0000256" key="16">
    <source>
        <dbReference type="ARBA" id="ARBA00029843"/>
    </source>
</evidence>
<dbReference type="SMART" id="SM00568">
    <property type="entry name" value="GRAM"/>
    <property type="match status" value="2"/>
</dbReference>
<feature type="region of interest" description="Disordered" evidence="19">
    <location>
        <begin position="103"/>
        <end position="129"/>
    </location>
</feature>
<dbReference type="eggNOG" id="KOG1192">
    <property type="taxonomic scope" value="Eukaryota"/>
</dbReference>
<dbReference type="SMART" id="SM00233">
    <property type="entry name" value="PH"/>
    <property type="match status" value="1"/>
</dbReference>
<evidence type="ECO:0000313" key="22">
    <source>
        <dbReference type="Proteomes" id="UP000006310"/>
    </source>
</evidence>
<dbReference type="CDD" id="cd13216">
    <property type="entry name" value="PH-GRAM2_AGT26"/>
    <property type="match status" value="1"/>
</dbReference>
<comment type="similarity">
    <text evidence="3">Belongs to the glycosyltransferase 28 family.</text>
</comment>
<reference evidence="21 22" key="1">
    <citation type="journal article" date="2011" name="Proc. Natl. Acad. Sci. U.S.A.">
        <title>Evolutionary erosion of yeast sex chromosomes by mating-type switching accidents.</title>
        <authorList>
            <person name="Gordon J.L."/>
            <person name="Armisen D."/>
            <person name="Proux-Wera E."/>
            <person name="Oheigeartaigh S.S."/>
            <person name="Byrne K.P."/>
            <person name="Wolfe K.H."/>
        </authorList>
    </citation>
    <scope>NUCLEOTIDE SEQUENCE [LARGE SCALE GENOMIC DNA]</scope>
    <source>
        <strain evidence="22">ATCC MYA-139 / BCRC 22969 / CBS 8797 / CCRC 22969 / KCTC 17520 / NBRC 10181 / NCYC 3082</strain>
    </source>
</reference>
<dbReference type="Pfam" id="PF02893">
    <property type="entry name" value="GRAM"/>
    <property type="match status" value="1"/>
</dbReference>
<dbReference type="Proteomes" id="UP000006310">
    <property type="component" value="Chromosome 3"/>
</dbReference>
<evidence type="ECO:0000256" key="8">
    <source>
        <dbReference type="ARBA" id="ARBA00022676"/>
    </source>
</evidence>
<evidence type="ECO:0000259" key="20">
    <source>
        <dbReference type="PROSITE" id="PS50003"/>
    </source>
</evidence>
<keyword evidence="15" id="KW-0753">Steroid metabolism</keyword>
<dbReference type="Gene3D" id="3.40.50.2000">
    <property type="entry name" value="Glycogen Phosphorylase B"/>
    <property type="match status" value="2"/>
</dbReference>
<dbReference type="FunFam" id="3.40.50.2000:FF:000009">
    <property type="entry name" value="Sterol 3-beta-glucosyltransferase UGT80A2"/>
    <property type="match status" value="1"/>
</dbReference>
<dbReference type="Pfam" id="PF03033">
    <property type="entry name" value="Glyco_transf_28"/>
    <property type="match status" value="1"/>
</dbReference>
<dbReference type="FunFam" id="3.40.50.2000:FF:000029">
    <property type="entry name" value="Sterol 3-beta-glucosyltransferase"/>
    <property type="match status" value="1"/>
</dbReference>
<dbReference type="EC" id="2.4.1.173" evidence="4"/>
<dbReference type="HOGENOM" id="CLU_000537_6_0_1"/>
<keyword evidence="6" id="KW-0963">Cytoplasm</keyword>
<evidence type="ECO:0000256" key="5">
    <source>
        <dbReference type="ARBA" id="ARBA00017894"/>
    </source>
</evidence>
<dbReference type="KEGG" id="kng:KNAG_0C00700"/>
<protein>
    <recommendedName>
        <fullName evidence="5">Sterol 3-beta-glucosyltransferase</fullName>
        <ecNumber evidence="4">2.4.1.173</ecNumber>
    </recommendedName>
    <alternativeName>
        <fullName evidence="16">Autophagy-related protein 26</fullName>
    </alternativeName>
</protein>
<dbReference type="InterPro" id="IPR050426">
    <property type="entry name" value="Glycosyltransferase_28"/>
</dbReference>
<evidence type="ECO:0000313" key="21">
    <source>
        <dbReference type="EMBL" id="CCK69183.1"/>
    </source>
</evidence>
<dbReference type="InterPro" id="IPR048065">
    <property type="entry name" value="ATG26_PH_GRAM2"/>
</dbReference>
<dbReference type="InterPro" id="IPR004276">
    <property type="entry name" value="GlycoTrans_28_N"/>
</dbReference>
<feature type="compositionally biased region" description="Polar residues" evidence="19">
    <location>
        <begin position="407"/>
        <end position="416"/>
    </location>
</feature>
<dbReference type="Pfam" id="PF00169">
    <property type="entry name" value="PH"/>
    <property type="match status" value="1"/>
</dbReference>
<evidence type="ECO:0000256" key="1">
    <source>
        <dbReference type="ARBA" id="ARBA00004170"/>
    </source>
</evidence>
<dbReference type="InterPro" id="IPR001849">
    <property type="entry name" value="PH_domain"/>
</dbReference>
<evidence type="ECO:0000256" key="13">
    <source>
        <dbReference type="ARBA" id="ARBA00023136"/>
    </source>
</evidence>
<evidence type="ECO:0000256" key="18">
    <source>
        <dbReference type="ARBA" id="ARBA00049453"/>
    </source>
</evidence>
<dbReference type="InterPro" id="IPR010610">
    <property type="entry name" value="EryCIII-like_C"/>
</dbReference>
<dbReference type="GO" id="GO:0032120">
    <property type="term" value="P:ascospore-type prospore membrane formation"/>
    <property type="evidence" value="ECO:0007669"/>
    <property type="project" value="EnsemblFungi"/>
</dbReference>
<comment type="catalytic activity">
    <reaction evidence="17">
        <text>ergosterol + UDP-alpha-D-glucose = ergosteryl 3-beta-D-glucoside + UDP + H(+)</text>
        <dbReference type="Rhea" id="RHEA:61836"/>
        <dbReference type="ChEBI" id="CHEBI:15378"/>
        <dbReference type="ChEBI" id="CHEBI:16933"/>
        <dbReference type="ChEBI" id="CHEBI:52973"/>
        <dbReference type="ChEBI" id="CHEBI:58223"/>
        <dbReference type="ChEBI" id="CHEBI:58885"/>
    </reaction>
    <physiologicalReaction direction="left-to-right" evidence="17">
        <dbReference type="Rhea" id="RHEA:61837"/>
    </physiologicalReaction>
</comment>
<dbReference type="SUPFAM" id="SSF53756">
    <property type="entry name" value="UDP-Glycosyltransferase/glycogen phosphorylase"/>
    <property type="match status" value="1"/>
</dbReference>
<evidence type="ECO:0000256" key="9">
    <source>
        <dbReference type="ARBA" id="ARBA00022679"/>
    </source>
</evidence>
<accession>J7RI12</accession>
<evidence type="ECO:0000256" key="3">
    <source>
        <dbReference type="ARBA" id="ARBA00006962"/>
    </source>
</evidence>
<comment type="subcellular location">
    <subcellularLocation>
        <location evidence="2">Cytoplasm</location>
    </subcellularLocation>
    <subcellularLocation>
        <location evidence="1">Membrane</location>
        <topology evidence="1">Peripheral membrane protein</topology>
    </subcellularLocation>
</comment>
<evidence type="ECO:0000256" key="7">
    <source>
        <dbReference type="ARBA" id="ARBA00022516"/>
    </source>
</evidence>
<dbReference type="GO" id="GO:0005975">
    <property type="term" value="P:carbohydrate metabolic process"/>
    <property type="evidence" value="ECO:0007669"/>
    <property type="project" value="InterPro"/>
</dbReference>
<evidence type="ECO:0000256" key="10">
    <source>
        <dbReference type="ARBA" id="ARBA00022955"/>
    </source>
</evidence>
<dbReference type="PANTHER" id="PTHR48050">
    <property type="entry name" value="STEROL 3-BETA-GLUCOSYLTRANSFERASE"/>
    <property type="match status" value="1"/>
</dbReference>
<evidence type="ECO:0000256" key="17">
    <source>
        <dbReference type="ARBA" id="ARBA00047886"/>
    </source>
</evidence>
<dbReference type="GeneID" id="34524863"/>
<dbReference type="GO" id="GO:0005737">
    <property type="term" value="C:cytoplasm"/>
    <property type="evidence" value="ECO:0007669"/>
    <property type="project" value="UniProtKB-SubCell"/>
</dbReference>
<organism evidence="21 22">
    <name type="scientific">Huiozyma naganishii (strain ATCC MYA-139 / BCRC 22969 / CBS 8797 / KCTC 17520 / NBRC 10181 / NCYC 3082 / Yp74L-3)</name>
    <name type="common">Yeast</name>
    <name type="synonym">Kazachstania naganishii</name>
    <dbReference type="NCBI Taxonomy" id="1071383"/>
    <lineage>
        <taxon>Eukaryota</taxon>
        <taxon>Fungi</taxon>
        <taxon>Dikarya</taxon>
        <taxon>Ascomycota</taxon>
        <taxon>Saccharomycotina</taxon>
        <taxon>Saccharomycetes</taxon>
        <taxon>Saccharomycetales</taxon>
        <taxon>Saccharomycetaceae</taxon>
        <taxon>Huiozyma</taxon>
    </lineage>
</organism>
<dbReference type="Pfam" id="PF06722">
    <property type="entry name" value="EryCIII-like_C"/>
    <property type="match status" value="1"/>
</dbReference>
<dbReference type="Gene3D" id="2.30.29.30">
    <property type="entry name" value="Pleckstrin-homology domain (PH domain)/Phosphotyrosine-binding domain (PTB)"/>
    <property type="match status" value="2"/>
</dbReference>
<dbReference type="RefSeq" id="XP_022463429.1">
    <property type="nucleotide sequence ID" value="XM_022606766.1"/>
</dbReference>
<evidence type="ECO:0000256" key="4">
    <source>
        <dbReference type="ARBA" id="ARBA00012650"/>
    </source>
</evidence>
<evidence type="ECO:0000256" key="6">
    <source>
        <dbReference type="ARBA" id="ARBA00022490"/>
    </source>
</evidence>
<keyword evidence="10" id="KW-0752">Steroid biosynthesis</keyword>
<dbReference type="FunFam" id="2.30.29.30:FF:000391">
    <property type="entry name" value="Sterol 3-beta-glucosyltransferase"/>
    <property type="match status" value="1"/>
</dbReference>
<evidence type="ECO:0000256" key="15">
    <source>
        <dbReference type="ARBA" id="ARBA00023221"/>
    </source>
</evidence>
<name>J7RI12_HUIN7</name>
<dbReference type="GO" id="GO:0016126">
    <property type="term" value="P:sterol biosynthetic process"/>
    <property type="evidence" value="ECO:0007669"/>
    <property type="project" value="UniProtKB-KW"/>
</dbReference>
<evidence type="ECO:0000256" key="19">
    <source>
        <dbReference type="SAM" id="MobiDB-lite"/>
    </source>
</evidence>
<dbReference type="PANTHER" id="PTHR48050:SF25">
    <property type="entry name" value="STEROL 3-BETA-GLUCOSYLTRANSFERASE"/>
    <property type="match status" value="1"/>
</dbReference>
<dbReference type="OMA" id="WRNKTLG"/>
<reference evidence="22" key="2">
    <citation type="submission" date="2012-08" db="EMBL/GenBank/DDBJ databases">
        <title>Genome sequence of Kazachstania naganishii.</title>
        <authorList>
            <person name="Gordon J.L."/>
            <person name="Armisen D."/>
            <person name="Proux-Wera E."/>
            <person name="OhEigeartaigh S.S."/>
            <person name="Byrne K.P."/>
            <person name="Wolfe K.H."/>
        </authorList>
    </citation>
    <scope>NUCLEOTIDE SEQUENCE [LARGE SCALE GENOMIC DNA]</scope>
    <source>
        <strain evidence="22">ATCC MYA-139 / BCRC 22969 / CBS 8797 / CCRC 22969 / KCTC 17520 / NBRC 10181 / NCYC 3082</strain>
    </source>
</reference>
<dbReference type="PROSITE" id="PS50003">
    <property type="entry name" value="PH_DOMAIN"/>
    <property type="match status" value="1"/>
</dbReference>
<evidence type="ECO:0000256" key="11">
    <source>
        <dbReference type="ARBA" id="ARBA00023011"/>
    </source>
</evidence>
<keyword evidence="12" id="KW-0443">Lipid metabolism</keyword>
<feature type="region of interest" description="Disordered" evidence="19">
    <location>
        <begin position="394"/>
        <end position="427"/>
    </location>
</feature>
<evidence type="ECO:0000256" key="2">
    <source>
        <dbReference type="ARBA" id="ARBA00004496"/>
    </source>
</evidence>
<gene>
    <name evidence="21" type="primary">KNAG0C00700</name>
    <name evidence="21" type="ordered locus">KNAG_0C00700</name>
</gene>